<evidence type="ECO:0000256" key="1">
    <source>
        <dbReference type="SAM" id="MobiDB-lite"/>
    </source>
</evidence>
<evidence type="ECO:0008006" key="4">
    <source>
        <dbReference type="Google" id="ProtNLM"/>
    </source>
</evidence>
<sequence>MSGGGGAESLGALLARTRLSQGRSQLRMAELLCAASGTATVTRHEISRWERDLRVPGGHWLRWLAAVLELPLSALETAAATSRELRTRTPPRSAVPPAPPGRDVFGAPARSTLLAEARDLPRLRALDDQVGGGDLAVIVDAVLRREVAALRRTRSARRSRVRRLAGLAQLAGWVDADAGDDAGARAAHRLGLRAARIAGDRPLAAHLLGAAAHLADDPRRALALATAGAAEAARGAPGAVRALLQQRVALAAARAGERADAERALGAAESAFDGRSPGSDPEWLYWLTEPEFTAMTGRCFAVLGRPRLAVPLLEHALRGIGQPRPAALYRSYLAEAHLDAGAFDRARVLAGEVRLDAMRSGSVRASMRAQALAERISTITVRGGRGPSGRADPQAIAPGRGTLPDAG</sequence>
<reference evidence="2" key="1">
    <citation type="submission" date="2021-01" db="EMBL/GenBank/DDBJ databases">
        <title>Whole genome shotgun sequence of Virgisporangium aliadipatigenens NBRC 105644.</title>
        <authorList>
            <person name="Komaki H."/>
            <person name="Tamura T."/>
        </authorList>
    </citation>
    <scope>NUCLEOTIDE SEQUENCE</scope>
    <source>
        <strain evidence="2">NBRC 105644</strain>
    </source>
</reference>
<gene>
    <name evidence="2" type="ORF">Val02_67450</name>
</gene>
<accession>A0A8J3YQK0</accession>
<dbReference type="GO" id="GO:0003677">
    <property type="term" value="F:DNA binding"/>
    <property type="evidence" value="ECO:0007669"/>
    <property type="project" value="InterPro"/>
</dbReference>
<feature type="region of interest" description="Disordered" evidence="1">
    <location>
        <begin position="382"/>
        <end position="407"/>
    </location>
</feature>
<keyword evidence="3" id="KW-1185">Reference proteome</keyword>
<comment type="caution">
    <text evidence="2">The sequence shown here is derived from an EMBL/GenBank/DDBJ whole genome shotgun (WGS) entry which is preliminary data.</text>
</comment>
<evidence type="ECO:0000313" key="3">
    <source>
        <dbReference type="Proteomes" id="UP000619260"/>
    </source>
</evidence>
<dbReference type="Proteomes" id="UP000619260">
    <property type="component" value="Unassembled WGS sequence"/>
</dbReference>
<protein>
    <recommendedName>
        <fullName evidence="4">Transcriptional regulator</fullName>
    </recommendedName>
</protein>
<dbReference type="Gene3D" id="1.10.260.40">
    <property type="entry name" value="lambda repressor-like DNA-binding domains"/>
    <property type="match status" value="1"/>
</dbReference>
<dbReference type="EMBL" id="BOPF01000031">
    <property type="protein sequence ID" value="GIJ49859.1"/>
    <property type="molecule type" value="Genomic_DNA"/>
</dbReference>
<dbReference type="CDD" id="cd00093">
    <property type="entry name" value="HTH_XRE"/>
    <property type="match status" value="1"/>
</dbReference>
<organism evidence="2 3">
    <name type="scientific">Virgisporangium aliadipatigenens</name>
    <dbReference type="NCBI Taxonomy" id="741659"/>
    <lineage>
        <taxon>Bacteria</taxon>
        <taxon>Bacillati</taxon>
        <taxon>Actinomycetota</taxon>
        <taxon>Actinomycetes</taxon>
        <taxon>Micromonosporales</taxon>
        <taxon>Micromonosporaceae</taxon>
        <taxon>Virgisporangium</taxon>
    </lineage>
</organism>
<dbReference type="AlphaFoldDB" id="A0A8J3YQK0"/>
<dbReference type="SUPFAM" id="SSF47413">
    <property type="entry name" value="lambda repressor-like DNA-binding domains"/>
    <property type="match status" value="1"/>
</dbReference>
<evidence type="ECO:0000313" key="2">
    <source>
        <dbReference type="EMBL" id="GIJ49859.1"/>
    </source>
</evidence>
<name>A0A8J3YQK0_9ACTN</name>
<feature type="region of interest" description="Disordered" evidence="1">
    <location>
        <begin position="81"/>
        <end position="104"/>
    </location>
</feature>
<dbReference type="InterPro" id="IPR010982">
    <property type="entry name" value="Lambda_DNA-bd_dom_sf"/>
</dbReference>
<dbReference type="InterPro" id="IPR001387">
    <property type="entry name" value="Cro/C1-type_HTH"/>
</dbReference>
<proteinExistence type="predicted"/>